<dbReference type="FunFam" id="3.30.70.60:FF:000002">
    <property type="entry name" value="30S ribosomal protein S6"/>
    <property type="match status" value="1"/>
</dbReference>
<protein>
    <recommendedName>
        <fullName evidence="7">Ribosomal protein S6</fullName>
    </recommendedName>
</protein>
<gene>
    <name evidence="5" type="ORF">RIF29_41101</name>
</gene>
<feature type="region of interest" description="Disordered" evidence="4">
    <location>
        <begin position="232"/>
        <end position="275"/>
    </location>
</feature>
<dbReference type="NCBIfam" id="TIGR00166">
    <property type="entry name" value="S6"/>
    <property type="match status" value="1"/>
</dbReference>
<comment type="caution">
    <text evidence="5">The sequence shown here is derived from an EMBL/GenBank/DDBJ whole genome shotgun (WGS) entry which is preliminary data.</text>
</comment>
<dbReference type="AlphaFoldDB" id="A0AAN9HP24"/>
<dbReference type="Pfam" id="PF01250">
    <property type="entry name" value="Ribosomal_S6"/>
    <property type="match status" value="1"/>
</dbReference>
<evidence type="ECO:0000256" key="3">
    <source>
        <dbReference type="ARBA" id="ARBA00022884"/>
    </source>
</evidence>
<dbReference type="InterPro" id="IPR020814">
    <property type="entry name" value="Ribosomal_S6_plastid/chlpt"/>
</dbReference>
<dbReference type="InterPro" id="IPR014717">
    <property type="entry name" value="Transl_elong_EF1B/ribsomal_bS6"/>
</dbReference>
<dbReference type="InterPro" id="IPR035980">
    <property type="entry name" value="Ribosomal_bS6_sf"/>
</dbReference>
<dbReference type="GO" id="GO:0005737">
    <property type="term" value="C:cytoplasm"/>
    <property type="evidence" value="ECO:0007669"/>
    <property type="project" value="UniProtKB-ARBA"/>
</dbReference>
<dbReference type="HAMAP" id="MF_00360">
    <property type="entry name" value="Ribosomal_bS6"/>
    <property type="match status" value="1"/>
</dbReference>
<evidence type="ECO:0000313" key="6">
    <source>
        <dbReference type="Proteomes" id="UP001372338"/>
    </source>
</evidence>
<proteinExistence type="inferred from homology"/>
<keyword evidence="2" id="KW-0699">rRNA-binding</keyword>
<dbReference type="PANTHER" id="PTHR21011">
    <property type="entry name" value="MITOCHONDRIAL 28S RIBOSOMAL PROTEIN S6"/>
    <property type="match status" value="1"/>
</dbReference>
<accession>A0AAN9HP24</accession>
<feature type="compositionally biased region" description="Acidic residues" evidence="4">
    <location>
        <begin position="242"/>
        <end position="266"/>
    </location>
</feature>
<reference evidence="5 6" key="1">
    <citation type="submission" date="2024-01" db="EMBL/GenBank/DDBJ databases">
        <title>The genomes of 5 underutilized Papilionoideae crops provide insights into root nodulation and disease resistanc.</title>
        <authorList>
            <person name="Yuan L."/>
        </authorList>
    </citation>
    <scope>NUCLEOTIDE SEQUENCE [LARGE SCALE GENOMIC DNA]</scope>
    <source>
        <strain evidence="5">ZHUSHIDOU_FW_LH</strain>
        <tissue evidence="5">Leaf</tissue>
    </source>
</reference>
<evidence type="ECO:0000256" key="4">
    <source>
        <dbReference type="SAM" id="MobiDB-lite"/>
    </source>
</evidence>
<dbReference type="Gene3D" id="3.30.70.60">
    <property type="match status" value="1"/>
</dbReference>
<organism evidence="5 6">
    <name type="scientific">Crotalaria pallida</name>
    <name type="common">Smooth rattlebox</name>
    <name type="synonym">Crotalaria striata</name>
    <dbReference type="NCBI Taxonomy" id="3830"/>
    <lineage>
        <taxon>Eukaryota</taxon>
        <taxon>Viridiplantae</taxon>
        <taxon>Streptophyta</taxon>
        <taxon>Embryophyta</taxon>
        <taxon>Tracheophyta</taxon>
        <taxon>Spermatophyta</taxon>
        <taxon>Magnoliopsida</taxon>
        <taxon>eudicotyledons</taxon>
        <taxon>Gunneridae</taxon>
        <taxon>Pentapetalae</taxon>
        <taxon>rosids</taxon>
        <taxon>fabids</taxon>
        <taxon>Fabales</taxon>
        <taxon>Fabaceae</taxon>
        <taxon>Papilionoideae</taxon>
        <taxon>50 kb inversion clade</taxon>
        <taxon>genistoids sensu lato</taxon>
        <taxon>core genistoids</taxon>
        <taxon>Crotalarieae</taxon>
        <taxon>Crotalaria</taxon>
    </lineage>
</organism>
<sequence>METLHLQGSSYLLLPKLRKPTMIINNTFTFNHHNPCSTFTNFYPFSPFSFQTTKPTKSASVIVSARKKYDKEDSHSFVPKPDEVTGFFPEAVLLKKKTVQEDGKALPEFEDDDERQLFESLMLDLDTDMSVELLRHYEVMYLIHEKHAEEVAAVNEKIQDFLREKKGRVWRLNDWGMRKLAYKIQKASSAHYMLMNIELEAKYINDFKTLLDKDERVIRHLVIKRDEAITEDCPPPPLFRADEDDFDEEDDEDYDDDDWDEEDETMDGYYGDGEDGIIVIEGDDDDIDARDATSAYVTQSKTTKVKG</sequence>
<evidence type="ECO:0000313" key="5">
    <source>
        <dbReference type="EMBL" id="KAK7246240.1"/>
    </source>
</evidence>
<dbReference type="Proteomes" id="UP001372338">
    <property type="component" value="Unassembled WGS sequence"/>
</dbReference>
<name>A0AAN9HP24_CROPI</name>
<dbReference type="SUPFAM" id="SSF54995">
    <property type="entry name" value="Ribosomal protein S6"/>
    <property type="match status" value="1"/>
</dbReference>
<keyword evidence="6" id="KW-1185">Reference proteome</keyword>
<dbReference type="GO" id="GO:0003735">
    <property type="term" value="F:structural constituent of ribosome"/>
    <property type="evidence" value="ECO:0007669"/>
    <property type="project" value="InterPro"/>
</dbReference>
<evidence type="ECO:0000256" key="2">
    <source>
        <dbReference type="ARBA" id="ARBA00022730"/>
    </source>
</evidence>
<keyword evidence="3" id="KW-0694">RNA-binding</keyword>
<dbReference type="InterPro" id="IPR000529">
    <property type="entry name" value="Ribosomal_bS6"/>
</dbReference>
<dbReference type="GO" id="GO:0006412">
    <property type="term" value="P:translation"/>
    <property type="evidence" value="ECO:0007669"/>
    <property type="project" value="InterPro"/>
</dbReference>
<dbReference type="CDD" id="cd00473">
    <property type="entry name" value="bS6"/>
    <property type="match status" value="1"/>
</dbReference>
<dbReference type="GO" id="GO:0015935">
    <property type="term" value="C:small ribosomal subunit"/>
    <property type="evidence" value="ECO:0007669"/>
    <property type="project" value="TreeGrafter"/>
</dbReference>
<evidence type="ECO:0000256" key="1">
    <source>
        <dbReference type="ARBA" id="ARBA00009512"/>
    </source>
</evidence>
<dbReference type="GO" id="GO:0070181">
    <property type="term" value="F:small ribosomal subunit rRNA binding"/>
    <property type="evidence" value="ECO:0007669"/>
    <property type="project" value="TreeGrafter"/>
</dbReference>
<comment type="similarity">
    <text evidence="1">Belongs to the bacterial ribosomal protein bS6 family.</text>
</comment>
<evidence type="ECO:0008006" key="7">
    <source>
        <dbReference type="Google" id="ProtNLM"/>
    </source>
</evidence>
<dbReference type="PANTHER" id="PTHR21011:SF1">
    <property type="entry name" value="SMALL RIBOSOMAL SUBUNIT PROTEIN BS6M"/>
    <property type="match status" value="1"/>
</dbReference>
<dbReference type="EMBL" id="JAYWIO010000008">
    <property type="protein sequence ID" value="KAK7246240.1"/>
    <property type="molecule type" value="Genomic_DNA"/>
</dbReference>